<protein>
    <submittedName>
        <fullName evidence="3">YccF domain-containing protein</fullName>
    </submittedName>
</protein>
<reference evidence="3 4" key="1">
    <citation type="journal article" date="2019" name="Int. J. Syst. Evol. Microbiol.">
        <title>The Global Catalogue of Microorganisms (GCM) 10K type strain sequencing project: providing services to taxonomists for standard genome sequencing and annotation.</title>
        <authorList>
            <consortium name="The Broad Institute Genomics Platform"/>
            <consortium name="The Broad Institute Genome Sequencing Center for Infectious Disease"/>
            <person name="Wu L."/>
            <person name="Ma J."/>
        </authorList>
    </citation>
    <scope>NUCLEOTIDE SEQUENCE [LARGE SCALE GENOMIC DNA]</scope>
    <source>
        <strain evidence="3 4">JCM 14588</strain>
    </source>
</reference>
<evidence type="ECO:0000259" key="2">
    <source>
        <dbReference type="Pfam" id="PF03733"/>
    </source>
</evidence>
<dbReference type="InterPro" id="IPR005185">
    <property type="entry name" value="YccF"/>
</dbReference>
<dbReference type="InterPro" id="IPR052937">
    <property type="entry name" value="Inner_membrane_protein"/>
</dbReference>
<keyword evidence="1" id="KW-0472">Membrane</keyword>
<dbReference type="NCBIfam" id="NF008740">
    <property type="entry name" value="PRK11770.1-2"/>
    <property type="match status" value="1"/>
</dbReference>
<evidence type="ECO:0000313" key="4">
    <source>
        <dbReference type="Proteomes" id="UP001501288"/>
    </source>
</evidence>
<organism evidence="3 4">
    <name type="scientific">Dermacoccus barathri</name>
    <dbReference type="NCBI Taxonomy" id="322601"/>
    <lineage>
        <taxon>Bacteria</taxon>
        <taxon>Bacillati</taxon>
        <taxon>Actinomycetota</taxon>
        <taxon>Actinomycetes</taxon>
        <taxon>Micrococcales</taxon>
        <taxon>Dermacoccaceae</taxon>
        <taxon>Dermacoccus</taxon>
    </lineage>
</organism>
<sequence length="147" mass="15823">MKTLLNIIWFVLAGIWLWIAYAVAALVMCILIVTIPFGIASFRIANFAAWPFGRTYIDKPTAGAASMIGNVIWFVFAGLWIALAHIGTAIALAVTIIGIPLAWANLKMIPLALFPLGKEIVPEGALAAPRYTPPQAYGQGGPPLSRY</sequence>
<feature type="transmembrane region" description="Helical" evidence="1">
    <location>
        <begin position="60"/>
        <end position="83"/>
    </location>
</feature>
<accession>A0ABN2BDK3</accession>
<dbReference type="PANTHER" id="PTHR42903:SF1">
    <property type="entry name" value="INNER MEMBRANE PROTEIN YCCF"/>
    <property type="match status" value="1"/>
</dbReference>
<feature type="transmembrane region" description="Helical" evidence="1">
    <location>
        <begin position="6"/>
        <end position="39"/>
    </location>
</feature>
<keyword evidence="1" id="KW-1133">Transmembrane helix</keyword>
<proteinExistence type="predicted"/>
<dbReference type="InterPro" id="IPR031308">
    <property type="entry name" value="UCP028777"/>
</dbReference>
<evidence type="ECO:0000256" key="1">
    <source>
        <dbReference type="SAM" id="Phobius"/>
    </source>
</evidence>
<keyword evidence="1" id="KW-0812">Transmembrane</keyword>
<feature type="transmembrane region" description="Helical" evidence="1">
    <location>
        <begin position="89"/>
        <end position="106"/>
    </location>
</feature>
<feature type="domain" description="Inner membrane component" evidence="2">
    <location>
        <begin position="68"/>
        <end position="118"/>
    </location>
</feature>
<dbReference type="EMBL" id="BAAANV010000031">
    <property type="protein sequence ID" value="GAA1538904.1"/>
    <property type="molecule type" value="Genomic_DNA"/>
</dbReference>
<name>A0ABN2BDK3_9MICO</name>
<feature type="domain" description="Inner membrane component" evidence="2">
    <location>
        <begin position="4"/>
        <end position="54"/>
    </location>
</feature>
<gene>
    <name evidence="3" type="ORF">GCM10009762_10690</name>
</gene>
<dbReference type="Proteomes" id="UP001501288">
    <property type="component" value="Unassembled WGS sequence"/>
</dbReference>
<dbReference type="RefSeq" id="WP_346029930.1">
    <property type="nucleotide sequence ID" value="NZ_BAAANV010000031.1"/>
</dbReference>
<dbReference type="PIRSF" id="PIRSF028777">
    <property type="entry name" value="UCP028777"/>
    <property type="match status" value="1"/>
</dbReference>
<dbReference type="Pfam" id="PF03733">
    <property type="entry name" value="YccF"/>
    <property type="match status" value="2"/>
</dbReference>
<dbReference type="PANTHER" id="PTHR42903">
    <property type="entry name" value="INNER MEMBRANE PROTEIN YCCF"/>
    <property type="match status" value="1"/>
</dbReference>
<evidence type="ECO:0000313" key="3">
    <source>
        <dbReference type="EMBL" id="GAA1538904.1"/>
    </source>
</evidence>
<keyword evidence="4" id="KW-1185">Reference proteome</keyword>
<comment type="caution">
    <text evidence="3">The sequence shown here is derived from an EMBL/GenBank/DDBJ whole genome shotgun (WGS) entry which is preliminary data.</text>
</comment>